<feature type="chain" id="PRO_5033058916" evidence="1">
    <location>
        <begin position="16"/>
        <end position="87"/>
    </location>
</feature>
<accession>A0A820MTR8</accession>
<protein>
    <submittedName>
        <fullName evidence="2">Uncharacterized protein</fullName>
    </submittedName>
</protein>
<reference evidence="2" key="1">
    <citation type="submission" date="2021-02" db="EMBL/GenBank/DDBJ databases">
        <authorList>
            <person name="Nowell W R."/>
        </authorList>
    </citation>
    <scope>NUCLEOTIDE SEQUENCE</scope>
</reference>
<comment type="caution">
    <text evidence="2">The sequence shown here is derived from an EMBL/GenBank/DDBJ whole genome shotgun (WGS) entry which is preliminary data.</text>
</comment>
<dbReference type="EMBL" id="CAJOAZ010023674">
    <property type="protein sequence ID" value="CAF4377666.1"/>
    <property type="molecule type" value="Genomic_DNA"/>
</dbReference>
<organism evidence="2 3">
    <name type="scientific">Adineta steineri</name>
    <dbReference type="NCBI Taxonomy" id="433720"/>
    <lineage>
        <taxon>Eukaryota</taxon>
        <taxon>Metazoa</taxon>
        <taxon>Spiralia</taxon>
        <taxon>Gnathifera</taxon>
        <taxon>Rotifera</taxon>
        <taxon>Eurotatoria</taxon>
        <taxon>Bdelloidea</taxon>
        <taxon>Adinetida</taxon>
        <taxon>Adinetidae</taxon>
        <taxon>Adineta</taxon>
    </lineage>
</organism>
<feature type="signal peptide" evidence="1">
    <location>
        <begin position="1"/>
        <end position="15"/>
    </location>
</feature>
<sequence length="87" mass="9344">MLVMLAIMAIYGINSQQVIVNTQTVSTSYSIIYGTNTKIGYTLNVLDTKGLANNLMKTIGLTGITVNNAQLVPLLTANSTKKRQAIP</sequence>
<dbReference type="Proteomes" id="UP000663844">
    <property type="component" value="Unassembled WGS sequence"/>
</dbReference>
<evidence type="ECO:0000313" key="3">
    <source>
        <dbReference type="Proteomes" id="UP000663844"/>
    </source>
</evidence>
<evidence type="ECO:0000256" key="1">
    <source>
        <dbReference type="SAM" id="SignalP"/>
    </source>
</evidence>
<dbReference type="AlphaFoldDB" id="A0A820MTR8"/>
<proteinExistence type="predicted"/>
<feature type="non-terminal residue" evidence="2">
    <location>
        <position position="1"/>
    </location>
</feature>
<evidence type="ECO:0000313" key="2">
    <source>
        <dbReference type="EMBL" id="CAF4377666.1"/>
    </source>
</evidence>
<gene>
    <name evidence="2" type="ORF">OXD698_LOCUS50194</name>
</gene>
<keyword evidence="1" id="KW-0732">Signal</keyword>
<name>A0A820MTR8_9BILA</name>